<dbReference type="Pfam" id="PF04149">
    <property type="entry name" value="DUF397"/>
    <property type="match status" value="1"/>
</dbReference>
<evidence type="ECO:0000313" key="4">
    <source>
        <dbReference type="Proteomes" id="UP001602287"/>
    </source>
</evidence>
<evidence type="ECO:0000313" key="3">
    <source>
        <dbReference type="EMBL" id="MFF5199815.1"/>
    </source>
</evidence>
<reference evidence="3 4" key="1">
    <citation type="submission" date="2024-10" db="EMBL/GenBank/DDBJ databases">
        <title>The Natural Products Discovery Center: Release of the First 8490 Sequenced Strains for Exploring Actinobacteria Biosynthetic Diversity.</title>
        <authorList>
            <person name="Kalkreuter E."/>
            <person name="Kautsar S.A."/>
            <person name="Yang D."/>
            <person name="Bader C.D."/>
            <person name="Teijaro C.N."/>
            <person name="Fluegel L."/>
            <person name="Davis C.M."/>
            <person name="Simpson J.R."/>
            <person name="Lauterbach L."/>
            <person name="Steele A.D."/>
            <person name="Gui C."/>
            <person name="Meng S."/>
            <person name="Li G."/>
            <person name="Viehrig K."/>
            <person name="Ye F."/>
            <person name="Su P."/>
            <person name="Kiefer A.F."/>
            <person name="Nichols A."/>
            <person name="Cepeda A.J."/>
            <person name="Yan W."/>
            <person name="Fan B."/>
            <person name="Jiang Y."/>
            <person name="Adhikari A."/>
            <person name="Zheng C.-J."/>
            <person name="Schuster L."/>
            <person name="Cowan T.M."/>
            <person name="Smanski M.J."/>
            <person name="Chevrette M.G."/>
            <person name="De Carvalho L.P.S."/>
            <person name="Shen B."/>
        </authorList>
    </citation>
    <scope>NUCLEOTIDE SEQUENCE [LARGE SCALE GENOMIC DNA]</scope>
    <source>
        <strain evidence="3 4">NPDC000140</strain>
    </source>
</reference>
<name>A0ABW6VQL9_9ACTN</name>
<accession>A0ABW6VQL9</accession>
<evidence type="ECO:0000256" key="1">
    <source>
        <dbReference type="SAM" id="MobiDB-lite"/>
    </source>
</evidence>
<feature type="region of interest" description="Disordered" evidence="1">
    <location>
        <begin position="97"/>
        <end position="117"/>
    </location>
</feature>
<keyword evidence="4" id="KW-1185">Reference proteome</keyword>
<feature type="domain" description="DUF397" evidence="2">
    <location>
        <begin position="7"/>
        <end position="57"/>
    </location>
</feature>
<dbReference type="EMBL" id="JBIAZM010000003">
    <property type="protein sequence ID" value="MFF5199815.1"/>
    <property type="molecule type" value="Genomic_DNA"/>
</dbReference>
<protein>
    <submittedName>
        <fullName evidence="3">DUF397 domain-containing protein</fullName>
    </submittedName>
</protein>
<dbReference type="RefSeq" id="WP_387219286.1">
    <property type="nucleotide sequence ID" value="NZ_JBIAZM010000003.1"/>
</dbReference>
<organism evidence="3 4">
    <name type="scientific">Micromonospora parva</name>
    <dbReference type="NCBI Taxonomy" id="1464048"/>
    <lineage>
        <taxon>Bacteria</taxon>
        <taxon>Bacillati</taxon>
        <taxon>Actinomycetota</taxon>
        <taxon>Actinomycetes</taxon>
        <taxon>Micromonosporales</taxon>
        <taxon>Micromonosporaceae</taxon>
        <taxon>Micromonospora</taxon>
    </lineage>
</organism>
<dbReference type="Proteomes" id="UP001602287">
    <property type="component" value="Unassembled WGS sequence"/>
</dbReference>
<evidence type="ECO:0000259" key="2">
    <source>
        <dbReference type="Pfam" id="PF04149"/>
    </source>
</evidence>
<proteinExistence type="predicted"/>
<comment type="caution">
    <text evidence="3">The sequence shown here is derived from an EMBL/GenBank/DDBJ whole genome shotgun (WGS) entry which is preliminary data.</text>
</comment>
<dbReference type="InterPro" id="IPR007278">
    <property type="entry name" value="DUF397"/>
</dbReference>
<gene>
    <name evidence="3" type="ORF">ACFY3B_09420</name>
</gene>
<sequence>METSDRLVWRKSSHSDNNGGACVEVAELHTSIAVRDSKDPNGSTLRFTRGAWTGLCAASGSSRPQYPEQQACRALVRPLAVEACSGLSSGWRCPPGVPTGRCPVGGPPGAGRSVRWR</sequence>